<name>A0ABW6KAS0_9BACI</name>
<sequence>MHSLIQSDVQHFLPIMEAHTGIKFQKINVTEFADLTTHPEIPLFLASLQPYPANPLALSAQAPFYGTIGFEADPQLQSSILSYHHHKVGLKTVCKDLFLHVTGILAKQRQQMMSFHILPVLSGEATILSEGIGMSFFSEQGVCTLFFLDGFQWTQEGEMTRG</sequence>
<organism evidence="2 3">
    <name type="scientific">Cytobacillus spartinae</name>
    <dbReference type="NCBI Taxonomy" id="3299023"/>
    <lineage>
        <taxon>Bacteria</taxon>
        <taxon>Bacillati</taxon>
        <taxon>Bacillota</taxon>
        <taxon>Bacilli</taxon>
        <taxon>Bacillales</taxon>
        <taxon>Bacillaceae</taxon>
        <taxon>Cytobacillus</taxon>
    </lineage>
</organism>
<gene>
    <name evidence="1" type="ORF">ACFYKX_09830</name>
    <name evidence="2" type="ORF">ACFYKX_11665</name>
</gene>
<accession>A0ABW6KAS0</accession>
<dbReference type="EMBL" id="JBIACK010000004">
    <property type="protein sequence ID" value="MFE8700915.1"/>
    <property type="molecule type" value="Genomic_DNA"/>
</dbReference>
<proteinExistence type="predicted"/>
<comment type="caution">
    <text evidence="2">The sequence shown here is derived from an EMBL/GenBank/DDBJ whole genome shotgun (WGS) entry which is preliminary data.</text>
</comment>
<evidence type="ECO:0000313" key="1">
    <source>
        <dbReference type="EMBL" id="MFE8700915.1"/>
    </source>
</evidence>
<reference evidence="2 3" key="1">
    <citation type="submission" date="2024-08" db="EMBL/GenBank/DDBJ databases">
        <title>Two novel Cytobacillus novel species.</title>
        <authorList>
            <person name="Liu G."/>
        </authorList>
    </citation>
    <scope>NUCLEOTIDE SEQUENCE [LARGE SCALE GENOMIC DNA]</scope>
    <source>
        <strain evidence="2 3">FJAT-54145</strain>
    </source>
</reference>
<evidence type="ECO:0000313" key="2">
    <source>
        <dbReference type="EMBL" id="MFE8701254.1"/>
    </source>
</evidence>
<dbReference type="RefSeq" id="WP_389360570.1">
    <property type="nucleotide sequence ID" value="NZ_JBIACK010000004.1"/>
</dbReference>
<dbReference type="EMBL" id="JBIACK010000004">
    <property type="protein sequence ID" value="MFE8701254.1"/>
    <property type="molecule type" value="Genomic_DNA"/>
</dbReference>
<protein>
    <submittedName>
        <fullName evidence="2">Uncharacterized protein</fullName>
    </submittedName>
</protein>
<evidence type="ECO:0000313" key="3">
    <source>
        <dbReference type="Proteomes" id="UP001601059"/>
    </source>
</evidence>
<dbReference type="Proteomes" id="UP001601059">
    <property type="component" value="Unassembled WGS sequence"/>
</dbReference>
<keyword evidence="3" id="KW-1185">Reference proteome</keyword>